<dbReference type="Gene3D" id="3.30.200.20">
    <property type="entry name" value="Phosphorylase Kinase, domain 1"/>
    <property type="match status" value="1"/>
</dbReference>
<feature type="region of interest" description="Disordered" evidence="7">
    <location>
        <begin position="353"/>
        <end position="408"/>
    </location>
</feature>
<dbReference type="OrthoDB" id="9762169at2"/>
<evidence type="ECO:0000313" key="11">
    <source>
        <dbReference type="Proteomes" id="UP000305778"/>
    </source>
</evidence>
<evidence type="ECO:0000259" key="9">
    <source>
        <dbReference type="PROSITE" id="PS50011"/>
    </source>
</evidence>
<dbReference type="InterPro" id="IPR011009">
    <property type="entry name" value="Kinase-like_dom_sf"/>
</dbReference>
<dbReference type="PANTHER" id="PTHR43289:SF6">
    <property type="entry name" value="SERINE_THREONINE-PROTEIN KINASE NEKL-3"/>
    <property type="match status" value="1"/>
</dbReference>
<reference evidence="10 11" key="1">
    <citation type="submission" date="2019-04" db="EMBL/GenBank/DDBJ databases">
        <title>Streptomyces oryziradicis sp. nov., a novel actinomycete isolated from rhizosphere soil of rice (Oryza sativa L.).</title>
        <authorList>
            <person name="Li C."/>
        </authorList>
    </citation>
    <scope>NUCLEOTIDE SEQUENCE [LARGE SCALE GENOMIC DNA]</scope>
    <source>
        <strain evidence="10 11">NEAU-C40</strain>
    </source>
</reference>
<protein>
    <recommendedName>
        <fullName evidence="1">non-specific serine/threonine protein kinase</fullName>
        <ecNumber evidence="1">2.7.11.1</ecNumber>
    </recommendedName>
</protein>
<feature type="transmembrane region" description="Helical" evidence="8">
    <location>
        <begin position="326"/>
        <end position="347"/>
    </location>
</feature>
<proteinExistence type="predicted"/>
<sequence length="557" mass="59684">MTMVTTQGTTWQFLAGRYRLIDLIGEGANGSAWRAEDVELGRPVAVNELRFDGELDERTKRRLVARMLREAEVMALVCPDRVVTVIDIAEEEKRLWMVTELVEARRLDELLSERGPLDSGHAARIGLELLDVLGAAHREGITHGDVRPSHVLVRGDGRIALSGFGLTVADGVLSSATRMPAGSACFASPERARGDRPGPASDLWSLGAVLYAMVEGRPPYRDHGSLDATLAAVAREPVRAPLHAGPLELAINALLRKDPVERADETVARRALDRVVTESAVGTADSGESVSAARSRSGKVVRRGWLAGGTGFLRGLRYRVRQRPKAVTLGAVAVLTVFGALVAVLQLTGDNAGPSASGPATAFPTSFPLPATPAGGSSHSGLPSPSSSQSVSLSSSQSASADSSSSVPSGFVLDSDPMGFSIAIPDGWKRIGDNGFSTGSTFAGTGDPRRLLVDVTKDPGTDPVVAWQQLEARVMDTIPGYQRIGDIRVAEYRGWQAADWEWTFDFKGIRYRSLDRGFVVDSTHGYAIKWSVPESEWYTEANQSALAVFLSSFQPVR</sequence>
<dbReference type="PANTHER" id="PTHR43289">
    <property type="entry name" value="MITOGEN-ACTIVATED PROTEIN KINASE KINASE KINASE 20-RELATED"/>
    <property type="match status" value="1"/>
</dbReference>
<dbReference type="Proteomes" id="UP000305778">
    <property type="component" value="Unassembled WGS sequence"/>
</dbReference>
<dbReference type="SUPFAM" id="SSF56112">
    <property type="entry name" value="Protein kinase-like (PK-like)"/>
    <property type="match status" value="1"/>
</dbReference>
<dbReference type="Gene3D" id="1.10.510.10">
    <property type="entry name" value="Transferase(Phosphotransferase) domain 1"/>
    <property type="match status" value="1"/>
</dbReference>
<dbReference type="EMBL" id="SUMC01000024">
    <property type="protein sequence ID" value="TKA09150.1"/>
    <property type="molecule type" value="Genomic_DNA"/>
</dbReference>
<name>A0A4U0SHJ2_9ACTN</name>
<dbReference type="InterPro" id="IPR000719">
    <property type="entry name" value="Prot_kinase_dom"/>
</dbReference>
<evidence type="ECO:0000256" key="8">
    <source>
        <dbReference type="SAM" id="Phobius"/>
    </source>
</evidence>
<evidence type="ECO:0000256" key="2">
    <source>
        <dbReference type="ARBA" id="ARBA00022527"/>
    </source>
</evidence>
<evidence type="ECO:0000256" key="5">
    <source>
        <dbReference type="ARBA" id="ARBA00022777"/>
    </source>
</evidence>
<keyword evidence="3" id="KW-0808">Transferase</keyword>
<dbReference type="GO" id="GO:0005524">
    <property type="term" value="F:ATP binding"/>
    <property type="evidence" value="ECO:0007669"/>
    <property type="project" value="UniProtKB-KW"/>
</dbReference>
<keyword evidence="11" id="KW-1185">Reference proteome</keyword>
<dbReference type="EC" id="2.7.11.1" evidence="1"/>
<evidence type="ECO:0000256" key="4">
    <source>
        <dbReference type="ARBA" id="ARBA00022741"/>
    </source>
</evidence>
<feature type="domain" description="Protein kinase" evidence="9">
    <location>
        <begin position="18"/>
        <end position="276"/>
    </location>
</feature>
<evidence type="ECO:0000256" key="6">
    <source>
        <dbReference type="ARBA" id="ARBA00022840"/>
    </source>
</evidence>
<keyword evidence="6" id="KW-0067">ATP-binding</keyword>
<dbReference type="GO" id="GO:0004674">
    <property type="term" value="F:protein serine/threonine kinase activity"/>
    <property type="evidence" value="ECO:0007669"/>
    <property type="project" value="UniProtKB-KW"/>
</dbReference>
<keyword evidence="8" id="KW-1133">Transmembrane helix</keyword>
<keyword evidence="5 10" id="KW-0418">Kinase</keyword>
<keyword evidence="4" id="KW-0547">Nucleotide-binding</keyword>
<comment type="caution">
    <text evidence="10">The sequence shown here is derived from an EMBL/GenBank/DDBJ whole genome shotgun (WGS) entry which is preliminary data.</text>
</comment>
<keyword evidence="8" id="KW-0472">Membrane</keyword>
<evidence type="ECO:0000256" key="3">
    <source>
        <dbReference type="ARBA" id="ARBA00022679"/>
    </source>
</evidence>
<keyword evidence="8" id="KW-0812">Transmembrane</keyword>
<evidence type="ECO:0000256" key="1">
    <source>
        <dbReference type="ARBA" id="ARBA00012513"/>
    </source>
</evidence>
<dbReference type="PROSITE" id="PS50011">
    <property type="entry name" value="PROTEIN_KINASE_DOM"/>
    <property type="match status" value="1"/>
</dbReference>
<organism evidence="10 11">
    <name type="scientific">Actinacidiphila oryziradicis</name>
    <dbReference type="NCBI Taxonomy" id="2571141"/>
    <lineage>
        <taxon>Bacteria</taxon>
        <taxon>Bacillati</taxon>
        <taxon>Actinomycetota</taxon>
        <taxon>Actinomycetes</taxon>
        <taxon>Kitasatosporales</taxon>
        <taxon>Streptomycetaceae</taxon>
        <taxon>Actinacidiphila</taxon>
    </lineage>
</organism>
<dbReference type="AlphaFoldDB" id="A0A4U0SHJ2"/>
<keyword evidence="2 10" id="KW-0723">Serine/threonine-protein kinase</keyword>
<dbReference type="Pfam" id="PF00069">
    <property type="entry name" value="Pkinase"/>
    <property type="match status" value="1"/>
</dbReference>
<evidence type="ECO:0000256" key="7">
    <source>
        <dbReference type="SAM" id="MobiDB-lite"/>
    </source>
</evidence>
<gene>
    <name evidence="10" type="ORF">FCI23_23975</name>
</gene>
<accession>A0A4U0SHJ2</accession>
<dbReference type="CDD" id="cd14014">
    <property type="entry name" value="STKc_PknB_like"/>
    <property type="match status" value="1"/>
</dbReference>
<evidence type="ECO:0000313" key="10">
    <source>
        <dbReference type="EMBL" id="TKA09150.1"/>
    </source>
</evidence>
<feature type="compositionally biased region" description="Low complexity" evidence="7">
    <location>
        <begin position="376"/>
        <end position="408"/>
    </location>
</feature>